<sequence>MNITPKREIEYSIAVDIPPGYHPLPLTNIDQALQNAAGPITDAAPDSLNSSVSDVLGVLEFFLKALAARRTVYCGVGRHLTEAGEQVTSWITISLLQCGDPQNPRLVVQDFAMNKLAQEPSAVVEPIEANGRPMLFSEFTRRFPAPDLSAYEGRSDDVTVFQLEALVPSDDGTNVAVIEFSTLAVDSGPLYGEMLFGMATSIDFTELTPAYSSLNL</sequence>
<gene>
    <name evidence="1" type="ORF">ACFYXQ_17205</name>
</gene>
<comment type="caution">
    <text evidence="1">The sequence shown here is derived from an EMBL/GenBank/DDBJ whole genome shotgun (WGS) entry which is preliminary data.</text>
</comment>
<keyword evidence="2" id="KW-1185">Reference proteome</keyword>
<evidence type="ECO:0000313" key="1">
    <source>
        <dbReference type="EMBL" id="MFF3569509.1"/>
    </source>
</evidence>
<reference evidence="1 2" key="1">
    <citation type="submission" date="2024-10" db="EMBL/GenBank/DDBJ databases">
        <title>The Natural Products Discovery Center: Release of the First 8490 Sequenced Strains for Exploring Actinobacteria Biosynthetic Diversity.</title>
        <authorList>
            <person name="Kalkreuter E."/>
            <person name="Kautsar S.A."/>
            <person name="Yang D."/>
            <person name="Bader C.D."/>
            <person name="Teijaro C.N."/>
            <person name="Fluegel L."/>
            <person name="Davis C.M."/>
            <person name="Simpson J.R."/>
            <person name="Lauterbach L."/>
            <person name="Steele A.D."/>
            <person name="Gui C."/>
            <person name="Meng S."/>
            <person name="Li G."/>
            <person name="Viehrig K."/>
            <person name="Ye F."/>
            <person name="Su P."/>
            <person name="Kiefer A.F."/>
            <person name="Nichols A."/>
            <person name="Cepeda A.J."/>
            <person name="Yan W."/>
            <person name="Fan B."/>
            <person name="Jiang Y."/>
            <person name="Adhikari A."/>
            <person name="Zheng C.-J."/>
            <person name="Schuster L."/>
            <person name="Cowan T.M."/>
            <person name="Smanski M.J."/>
            <person name="Chevrette M.G."/>
            <person name="De Carvalho L.P.S."/>
            <person name="Shen B."/>
        </authorList>
    </citation>
    <scope>NUCLEOTIDE SEQUENCE [LARGE SCALE GENOMIC DNA]</scope>
    <source>
        <strain evidence="1 2">NPDC002593</strain>
    </source>
</reference>
<dbReference type="Proteomes" id="UP001601992">
    <property type="component" value="Unassembled WGS sequence"/>
</dbReference>
<accession>A0ABW6S2X1</accession>
<name>A0ABW6S2X1_9NOCA</name>
<evidence type="ECO:0000313" key="2">
    <source>
        <dbReference type="Proteomes" id="UP001601992"/>
    </source>
</evidence>
<protein>
    <submittedName>
        <fullName evidence="1">Uncharacterized protein</fullName>
    </submittedName>
</protein>
<dbReference type="RefSeq" id="WP_040819191.1">
    <property type="nucleotide sequence ID" value="NZ_JBIAQY010000005.1"/>
</dbReference>
<dbReference type="EMBL" id="JBIAQY010000005">
    <property type="protein sequence ID" value="MFF3569509.1"/>
    <property type="molecule type" value="Genomic_DNA"/>
</dbReference>
<organism evidence="1 2">
    <name type="scientific">Nocardia jiangxiensis</name>
    <dbReference type="NCBI Taxonomy" id="282685"/>
    <lineage>
        <taxon>Bacteria</taxon>
        <taxon>Bacillati</taxon>
        <taxon>Actinomycetota</taxon>
        <taxon>Actinomycetes</taxon>
        <taxon>Mycobacteriales</taxon>
        <taxon>Nocardiaceae</taxon>
        <taxon>Nocardia</taxon>
    </lineage>
</organism>
<proteinExistence type="predicted"/>